<feature type="transmembrane region" description="Helical" evidence="1">
    <location>
        <begin position="93"/>
        <end position="111"/>
    </location>
</feature>
<evidence type="ECO:0000313" key="4">
    <source>
        <dbReference type="Proteomes" id="UP001206595"/>
    </source>
</evidence>
<keyword evidence="1" id="KW-0812">Transmembrane</keyword>
<dbReference type="PANTHER" id="PTHR36854">
    <property type="entry name" value="CHROMOSOME 9, WHOLE GENOME SHOTGUN SEQUENCE"/>
    <property type="match status" value="1"/>
</dbReference>
<feature type="chain" id="PRO_5042294714" evidence="2">
    <location>
        <begin position="22"/>
        <end position="133"/>
    </location>
</feature>
<comment type="caution">
    <text evidence="3">The sequence shown here is derived from an EMBL/GenBank/DDBJ whole genome shotgun (WGS) entry which is preliminary data.</text>
</comment>
<protein>
    <submittedName>
        <fullName evidence="3">Uncharacterized protein</fullName>
    </submittedName>
</protein>
<keyword evidence="1" id="KW-0472">Membrane</keyword>
<evidence type="ECO:0000256" key="2">
    <source>
        <dbReference type="SAM" id="SignalP"/>
    </source>
</evidence>
<name>A0AAD5EG78_UMBRA</name>
<reference evidence="3" key="2">
    <citation type="journal article" date="2022" name="Proc. Natl. Acad. Sci. U.S.A.">
        <title>Diploid-dominant life cycles characterize the early evolution of Fungi.</title>
        <authorList>
            <person name="Amses K.R."/>
            <person name="Simmons D.R."/>
            <person name="Longcore J.E."/>
            <person name="Mondo S.J."/>
            <person name="Seto K."/>
            <person name="Jeronimo G.H."/>
            <person name="Bonds A.E."/>
            <person name="Quandt C.A."/>
            <person name="Davis W.J."/>
            <person name="Chang Y."/>
            <person name="Federici B.A."/>
            <person name="Kuo A."/>
            <person name="LaButti K."/>
            <person name="Pangilinan J."/>
            <person name="Andreopoulos W."/>
            <person name="Tritt A."/>
            <person name="Riley R."/>
            <person name="Hundley H."/>
            <person name="Johnson J."/>
            <person name="Lipzen A."/>
            <person name="Barry K."/>
            <person name="Lang B.F."/>
            <person name="Cuomo C.A."/>
            <person name="Buchler N.E."/>
            <person name="Grigoriev I.V."/>
            <person name="Spatafora J.W."/>
            <person name="Stajich J.E."/>
            <person name="James T.Y."/>
        </authorList>
    </citation>
    <scope>NUCLEOTIDE SEQUENCE</scope>
    <source>
        <strain evidence="3">AG</strain>
    </source>
</reference>
<keyword evidence="4" id="KW-1185">Reference proteome</keyword>
<organism evidence="3 4">
    <name type="scientific">Umbelopsis ramanniana AG</name>
    <dbReference type="NCBI Taxonomy" id="1314678"/>
    <lineage>
        <taxon>Eukaryota</taxon>
        <taxon>Fungi</taxon>
        <taxon>Fungi incertae sedis</taxon>
        <taxon>Mucoromycota</taxon>
        <taxon>Mucoromycotina</taxon>
        <taxon>Umbelopsidomycetes</taxon>
        <taxon>Umbelopsidales</taxon>
        <taxon>Umbelopsidaceae</taxon>
        <taxon>Umbelopsis</taxon>
    </lineage>
</organism>
<accession>A0AAD5EG78</accession>
<evidence type="ECO:0000256" key="1">
    <source>
        <dbReference type="SAM" id="Phobius"/>
    </source>
</evidence>
<dbReference type="RefSeq" id="XP_051447781.1">
    <property type="nucleotide sequence ID" value="XM_051586628.1"/>
</dbReference>
<dbReference type="EMBL" id="MU620899">
    <property type="protein sequence ID" value="KAI8582777.1"/>
    <property type="molecule type" value="Genomic_DNA"/>
</dbReference>
<dbReference type="AlphaFoldDB" id="A0AAD5EG78"/>
<gene>
    <name evidence="3" type="ORF">K450DRAFT_226861</name>
</gene>
<sequence length="133" mass="14714">MNTIYTICIVIASCLLLSAQAANPVFFCQCYCGANSTVFPLPTEDPKPCLLCTKQMCIDSVTDGTCDGIKDSTCPSVDFKGLCFARDSYKDEAIVWSFLVLTFSLVAVAAVKPRVEEWWKKRNNYASFSTTSY</sequence>
<reference evidence="3" key="1">
    <citation type="submission" date="2021-06" db="EMBL/GenBank/DDBJ databases">
        <authorList>
            <consortium name="DOE Joint Genome Institute"/>
            <person name="Mondo S.J."/>
            <person name="Amses K.R."/>
            <person name="Simmons D.R."/>
            <person name="Longcore J.E."/>
            <person name="Seto K."/>
            <person name="Alves G.H."/>
            <person name="Bonds A.E."/>
            <person name="Quandt C.A."/>
            <person name="Davis W.J."/>
            <person name="Chang Y."/>
            <person name="Letcher P.M."/>
            <person name="Powell M.J."/>
            <person name="Kuo A."/>
            <person name="Labutti K."/>
            <person name="Pangilinan J."/>
            <person name="Andreopoulos W."/>
            <person name="Tritt A."/>
            <person name="Riley R."/>
            <person name="Hundley H."/>
            <person name="Johnson J."/>
            <person name="Lipzen A."/>
            <person name="Barry K."/>
            <person name="Berbee M.L."/>
            <person name="Buchler N.E."/>
            <person name="Grigoriev I.V."/>
            <person name="Spatafora J.W."/>
            <person name="Stajich J.E."/>
            <person name="James T.Y."/>
        </authorList>
    </citation>
    <scope>NUCLEOTIDE SEQUENCE</scope>
    <source>
        <strain evidence="3">AG</strain>
    </source>
</reference>
<keyword evidence="1" id="KW-1133">Transmembrane helix</keyword>
<dbReference type="Proteomes" id="UP001206595">
    <property type="component" value="Unassembled WGS sequence"/>
</dbReference>
<evidence type="ECO:0000313" key="3">
    <source>
        <dbReference type="EMBL" id="KAI8582777.1"/>
    </source>
</evidence>
<keyword evidence="2" id="KW-0732">Signal</keyword>
<dbReference type="PANTHER" id="PTHR36854:SF1">
    <property type="entry name" value="TRANSMEMBRANE PROTEIN"/>
    <property type="match status" value="1"/>
</dbReference>
<dbReference type="GeneID" id="75911976"/>
<proteinExistence type="predicted"/>
<feature type="signal peptide" evidence="2">
    <location>
        <begin position="1"/>
        <end position="21"/>
    </location>
</feature>